<sequence>MESGLGTLREERGNGELSKSDMAAELAQRWPLSWIADVDNTIGPLFICVQLMGCRDESGLAETDCLLEDALWAHRTAYRTPLGMSPCRIVFGKTCHLPVELEHKAYWAFKQCNLAYNQIFHDQKILRKELHVGQKVLLFNSRLKLIAGKLRSRWDRPFYNYKMNTTATPSRSMGIRSNHSTKAQHQYQMTRRSSHYCSSRIHSGSMPSWPGPDRIPNWIVEKKCFEWNSELTSGKFEKDSRKCKKRALSKYGNISSMNVECKYKPNTISRDILRSIIRRLGRDEVVLAKTDSISAKLDQARLHDPSTQVGAVQ</sequence>
<name>A0A371F8U2_MUCPR</name>
<proteinExistence type="predicted"/>
<organism evidence="1 2">
    <name type="scientific">Mucuna pruriens</name>
    <name type="common">Velvet bean</name>
    <name type="synonym">Dolichos pruriens</name>
    <dbReference type="NCBI Taxonomy" id="157652"/>
    <lineage>
        <taxon>Eukaryota</taxon>
        <taxon>Viridiplantae</taxon>
        <taxon>Streptophyta</taxon>
        <taxon>Embryophyta</taxon>
        <taxon>Tracheophyta</taxon>
        <taxon>Spermatophyta</taxon>
        <taxon>Magnoliopsida</taxon>
        <taxon>eudicotyledons</taxon>
        <taxon>Gunneridae</taxon>
        <taxon>Pentapetalae</taxon>
        <taxon>rosids</taxon>
        <taxon>fabids</taxon>
        <taxon>Fabales</taxon>
        <taxon>Fabaceae</taxon>
        <taxon>Papilionoideae</taxon>
        <taxon>50 kb inversion clade</taxon>
        <taxon>NPAAA clade</taxon>
        <taxon>indigoferoid/millettioid clade</taxon>
        <taxon>Phaseoleae</taxon>
        <taxon>Mucuna</taxon>
    </lineage>
</organism>
<dbReference type="EMBL" id="QJKJ01010087">
    <property type="protein sequence ID" value="RDX74711.1"/>
    <property type="molecule type" value="Genomic_DNA"/>
</dbReference>
<gene>
    <name evidence="1" type="ORF">CR513_45507</name>
</gene>
<evidence type="ECO:0000313" key="1">
    <source>
        <dbReference type="EMBL" id="RDX74711.1"/>
    </source>
</evidence>
<dbReference type="AlphaFoldDB" id="A0A371F8U2"/>
<dbReference type="Proteomes" id="UP000257109">
    <property type="component" value="Unassembled WGS sequence"/>
</dbReference>
<accession>A0A371F8U2</accession>
<reference evidence="1" key="1">
    <citation type="submission" date="2018-05" db="EMBL/GenBank/DDBJ databases">
        <title>Draft genome of Mucuna pruriens seed.</title>
        <authorList>
            <person name="Nnadi N.E."/>
            <person name="Vos R."/>
            <person name="Hasami M.H."/>
            <person name="Devisetty U.K."/>
            <person name="Aguiy J.C."/>
        </authorList>
    </citation>
    <scope>NUCLEOTIDE SEQUENCE [LARGE SCALE GENOMIC DNA]</scope>
    <source>
        <strain evidence="1">JCA_2017</strain>
    </source>
</reference>
<evidence type="ECO:0008006" key="3">
    <source>
        <dbReference type="Google" id="ProtNLM"/>
    </source>
</evidence>
<keyword evidence="2" id="KW-1185">Reference proteome</keyword>
<feature type="non-terminal residue" evidence="1">
    <location>
        <position position="1"/>
    </location>
</feature>
<evidence type="ECO:0000313" key="2">
    <source>
        <dbReference type="Proteomes" id="UP000257109"/>
    </source>
</evidence>
<comment type="caution">
    <text evidence="1">The sequence shown here is derived from an EMBL/GenBank/DDBJ whole genome shotgun (WGS) entry which is preliminary data.</text>
</comment>
<protein>
    <recommendedName>
        <fullName evidence="3">Reverse transcriptase domain-containing protein</fullName>
    </recommendedName>
</protein>
<dbReference type="OrthoDB" id="1094981at2759"/>